<organism evidence="5 6">
    <name type="scientific">Leptobrachium leishanense</name>
    <name type="common">Leishan spiny toad</name>
    <dbReference type="NCBI Taxonomy" id="445787"/>
    <lineage>
        <taxon>Eukaryota</taxon>
        <taxon>Metazoa</taxon>
        <taxon>Chordata</taxon>
        <taxon>Craniata</taxon>
        <taxon>Vertebrata</taxon>
        <taxon>Euteleostomi</taxon>
        <taxon>Amphibia</taxon>
        <taxon>Batrachia</taxon>
        <taxon>Anura</taxon>
        <taxon>Pelobatoidea</taxon>
        <taxon>Megophryidae</taxon>
        <taxon>Leptobrachium</taxon>
    </lineage>
</organism>
<dbReference type="SMART" id="SM00198">
    <property type="entry name" value="SCP"/>
    <property type="match status" value="1"/>
</dbReference>
<name>A0A8C5MQ80_9ANUR</name>
<sequence length="223" mass="24994">MANVPFSQLTTNNATIRQIILDIHNELRRNVTPTACNMLKMEWSSEAEETARRYARMCKVGHSTQNERKTSAFSCGENLFLAPFKAAWEDVIRSFYSEVVDFRYGVGAVSPSLEIGHYTQLVWATTGKIGCAIAECRDKKISYNYVCHYCPGGNYKNSIAYPYKSGPSCGDCPSACEKSMCTNPCPHQDKFGDCNIYYQGQKCDEKLESDCPSSCLCTNNEIK</sequence>
<dbReference type="SUPFAM" id="SSF57546">
    <property type="entry name" value="Crisp domain-like"/>
    <property type="match status" value="1"/>
</dbReference>
<evidence type="ECO:0000256" key="2">
    <source>
        <dbReference type="ARBA" id="ARBA00023157"/>
    </source>
</evidence>
<dbReference type="Gene3D" id="3.40.33.10">
    <property type="entry name" value="CAP"/>
    <property type="match status" value="1"/>
</dbReference>
<dbReference type="InterPro" id="IPR013871">
    <property type="entry name" value="Cysteine_rich_secretory"/>
</dbReference>
<keyword evidence="2" id="KW-1015">Disulfide bond</keyword>
<dbReference type="Pfam" id="PF08562">
    <property type="entry name" value="Crisp"/>
    <property type="match status" value="1"/>
</dbReference>
<evidence type="ECO:0000313" key="5">
    <source>
        <dbReference type="Ensembl" id="ENSLLEP00000018023.1"/>
    </source>
</evidence>
<dbReference type="InterPro" id="IPR035940">
    <property type="entry name" value="CAP_sf"/>
</dbReference>
<dbReference type="InterPro" id="IPR018244">
    <property type="entry name" value="Allrgn_V5/Tpx1_CS"/>
</dbReference>
<dbReference type="AlphaFoldDB" id="A0A8C5MQ80"/>
<dbReference type="PROSITE" id="PS01009">
    <property type="entry name" value="CRISP_1"/>
    <property type="match status" value="1"/>
</dbReference>
<dbReference type="Pfam" id="PF00188">
    <property type="entry name" value="CAP"/>
    <property type="match status" value="1"/>
</dbReference>
<dbReference type="GeneTree" id="ENSGT00940000156439"/>
<evidence type="ECO:0000259" key="4">
    <source>
        <dbReference type="PROSITE" id="PS51670"/>
    </source>
</evidence>
<dbReference type="PROSITE" id="PS51670">
    <property type="entry name" value="SHKT"/>
    <property type="match status" value="1"/>
</dbReference>
<proteinExistence type="inferred from homology"/>
<dbReference type="Gene3D" id="1.10.10.740">
    <property type="entry name" value="Crisp domain"/>
    <property type="match status" value="1"/>
</dbReference>
<dbReference type="InterPro" id="IPR014044">
    <property type="entry name" value="CAP_dom"/>
</dbReference>
<dbReference type="Proteomes" id="UP000694569">
    <property type="component" value="Unplaced"/>
</dbReference>
<dbReference type="GO" id="GO:0005576">
    <property type="term" value="C:extracellular region"/>
    <property type="evidence" value="ECO:0007669"/>
    <property type="project" value="InterPro"/>
</dbReference>
<dbReference type="InterPro" id="IPR042076">
    <property type="entry name" value="Crisp-like_dom"/>
</dbReference>
<dbReference type="PRINTS" id="PR00838">
    <property type="entry name" value="V5ALLERGEN"/>
</dbReference>
<dbReference type="FunFam" id="3.40.33.10:FF:000005">
    <property type="entry name" value="Cysteine-rich secretory protein 2"/>
    <property type="match status" value="1"/>
</dbReference>
<dbReference type="Ensembl" id="ENSLLET00000018735.1">
    <property type="protein sequence ID" value="ENSLLEP00000018023.1"/>
    <property type="gene ID" value="ENSLLEG00000011409.1"/>
</dbReference>
<accession>A0A8C5MQ80</accession>
<feature type="domain" description="ShKT" evidence="4">
    <location>
        <begin position="185"/>
        <end position="217"/>
    </location>
</feature>
<evidence type="ECO:0000256" key="1">
    <source>
        <dbReference type="ARBA" id="ARBA00009923"/>
    </source>
</evidence>
<dbReference type="InterPro" id="IPR003582">
    <property type="entry name" value="ShKT_dom"/>
</dbReference>
<dbReference type="InterPro" id="IPR001283">
    <property type="entry name" value="CRISP-related"/>
</dbReference>
<dbReference type="InterPro" id="IPR002413">
    <property type="entry name" value="V5_allergen-like"/>
</dbReference>
<dbReference type="PRINTS" id="PR00837">
    <property type="entry name" value="V5TPXLIKE"/>
</dbReference>
<reference evidence="5" key="1">
    <citation type="submission" date="2025-05" db="UniProtKB">
        <authorList>
            <consortium name="Ensembl"/>
        </authorList>
    </citation>
    <scope>IDENTIFICATION</scope>
</reference>
<comment type="caution">
    <text evidence="3">Lacks conserved residue(s) required for the propagation of feature annotation.</text>
</comment>
<dbReference type="PANTHER" id="PTHR10334">
    <property type="entry name" value="CYSTEINE-RICH SECRETORY PROTEIN-RELATED"/>
    <property type="match status" value="1"/>
</dbReference>
<dbReference type="SUPFAM" id="SSF55797">
    <property type="entry name" value="PR-1-like"/>
    <property type="match status" value="1"/>
</dbReference>
<protein>
    <recommendedName>
        <fullName evidence="4">ShKT domain-containing protein</fullName>
    </recommendedName>
</protein>
<evidence type="ECO:0000313" key="6">
    <source>
        <dbReference type="Proteomes" id="UP000694569"/>
    </source>
</evidence>
<dbReference type="OrthoDB" id="737510at2759"/>
<dbReference type="Ensembl" id="ENSLLET00000018593.1">
    <property type="protein sequence ID" value="ENSLLEP00000017892.1"/>
    <property type="gene ID" value="ENSLLEG00000011409.1"/>
</dbReference>
<evidence type="ECO:0000256" key="3">
    <source>
        <dbReference type="PROSITE-ProRule" id="PRU01005"/>
    </source>
</evidence>
<keyword evidence="6" id="KW-1185">Reference proteome</keyword>
<comment type="similarity">
    <text evidence="1">Belongs to the CRISP family.</text>
</comment>